<feature type="compositionally biased region" description="Polar residues" evidence="1">
    <location>
        <begin position="226"/>
        <end position="238"/>
    </location>
</feature>
<evidence type="ECO:0000256" key="1">
    <source>
        <dbReference type="SAM" id="MobiDB-lite"/>
    </source>
</evidence>
<evidence type="ECO:0000313" key="2">
    <source>
        <dbReference type="EMBL" id="KAG6379474.1"/>
    </source>
</evidence>
<dbReference type="OrthoDB" id="3213974at2759"/>
<reference evidence="2" key="1">
    <citation type="submission" date="2021-03" db="EMBL/GenBank/DDBJ databases">
        <title>Evolutionary innovations through gain and loss of genes in the ectomycorrhizal Boletales.</title>
        <authorList>
            <person name="Wu G."/>
            <person name="Miyauchi S."/>
            <person name="Morin E."/>
            <person name="Yang Z.-L."/>
            <person name="Xu J."/>
            <person name="Martin F.M."/>
        </authorList>
    </citation>
    <scope>NUCLEOTIDE SEQUENCE</scope>
    <source>
        <strain evidence="2">BR01</strain>
    </source>
</reference>
<feature type="region of interest" description="Disordered" evidence="1">
    <location>
        <begin position="216"/>
        <end position="255"/>
    </location>
</feature>
<comment type="caution">
    <text evidence="2">The sequence shown here is derived from an EMBL/GenBank/DDBJ whole genome shotgun (WGS) entry which is preliminary data.</text>
</comment>
<protein>
    <submittedName>
        <fullName evidence="2">Uncharacterized protein</fullName>
    </submittedName>
</protein>
<evidence type="ECO:0000313" key="3">
    <source>
        <dbReference type="Proteomes" id="UP000683000"/>
    </source>
</evidence>
<organism evidence="2 3">
    <name type="scientific">Boletus reticuloceps</name>
    <dbReference type="NCBI Taxonomy" id="495285"/>
    <lineage>
        <taxon>Eukaryota</taxon>
        <taxon>Fungi</taxon>
        <taxon>Dikarya</taxon>
        <taxon>Basidiomycota</taxon>
        <taxon>Agaricomycotina</taxon>
        <taxon>Agaricomycetes</taxon>
        <taxon>Agaricomycetidae</taxon>
        <taxon>Boletales</taxon>
        <taxon>Boletineae</taxon>
        <taxon>Boletaceae</taxon>
        <taxon>Boletoideae</taxon>
        <taxon>Boletus</taxon>
    </lineage>
</organism>
<dbReference type="EMBL" id="JAGFBS010000005">
    <property type="protein sequence ID" value="KAG6379474.1"/>
    <property type="molecule type" value="Genomic_DNA"/>
</dbReference>
<gene>
    <name evidence="2" type="ORF">JVT61DRAFT_11955</name>
</gene>
<dbReference type="Proteomes" id="UP000683000">
    <property type="component" value="Unassembled WGS sequence"/>
</dbReference>
<dbReference type="AlphaFoldDB" id="A0A8I2YUG3"/>
<accession>A0A8I2YUG3</accession>
<name>A0A8I2YUG3_9AGAM</name>
<proteinExistence type="predicted"/>
<sequence>MGSSYGFNFVPTSTVWNLSTESGAQRTQQRLGGRYFNKMKQHVPFLYSSSLVECFSVPNLTSNHLLQTLAIKIYSTVPNSMADERTVSAITGLNSAKRNRQEISTVQDRVHIRQRHRFNPTMWYQARSVSTGVKISASLGICKETAANLGTWRRYPQKIQSPVGLNPARHGDGDTDSVPNISAAQGGTPSQFTLGGLRGTIDPDACHLRDVLDDSTTASEPVATVPTGQAKTASSNSRKALLGVPEASERDRWGP</sequence>
<keyword evidence="3" id="KW-1185">Reference proteome</keyword>